<proteinExistence type="predicted"/>
<evidence type="ECO:0000313" key="2">
    <source>
        <dbReference type="Proteomes" id="UP000182841"/>
    </source>
</evidence>
<gene>
    <name evidence="1" type="ORF">SAMN05421870_11411</name>
</gene>
<dbReference type="RefSeq" id="WP_398760708.1">
    <property type="nucleotide sequence ID" value="NZ_FOGO01000014.1"/>
</dbReference>
<dbReference type="Proteomes" id="UP000182841">
    <property type="component" value="Unassembled WGS sequence"/>
</dbReference>
<dbReference type="AlphaFoldDB" id="A0A1H9VY32"/>
<accession>A0A1H9VY32</accession>
<keyword evidence="2" id="KW-1185">Reference proteome</keyword>
<dbReference type="STRING" id="943816.AN217_04305"/>
<reference evidence="2" key="1">
    <citation type="submission" date="2016-10" db="EMBL/GenBank/DDBJ databases">
        <authorList>
            <person name="Varghese N."/>
            <person name="Submissions S."/>
        </authorList>
    </citation>
    <scope>NUCLEOTIDE SEQUENCE [LARGE SCALE GENOMIC DNA]</scope>
    <source>
        <strain evidence="2">CGMCC 4.6825</strain>
    </source>
</reference>
<evidence type="ECO:0000313" key="1">
    <source>
        <dbReference type="EMBL" id="SES26458.1"/>
    </source>
</evidence>
<protein>
    <submittedName>
        <fullName evidence="1">Uncharacterized protein</fullName>
    </submittedName>
</protein>
<organism evidence="1 2">
    <name type="scientific">Streptomyces qinglanensis</name>
    <dbReference type="NCBI Taxonomy" id="943816"/>
    <lineage>
        <taxon>Bacteria</taxon>
        <taxon>Bacillati</taxon>
        <taxon>Actinomycetota</taxon>
        <taxon>Actinomycetes</taxon>
        <taxon>Kitasatosporales</taxon>
        <taxon>Streptomycetaceae</taxon>
        <taxon>Streptomyces</taxon>
    </lineage>
</organism>
<dbReference type="EMBL" id="FOGO01000014">
    <property type="protein sequence ID" value="SES26458.1"/>
    <property type="molecule type" value="Genomic_DNA"/>
</dbReference>
<name>A0A1H9VY32_9ACTN</name>
<sequence length="89" mass="10149">MEEETETVCRICGFDGQVVWEGGWPTECLCPCCGNESDIGDSSVTGVRIYRGYWVANGAPWHDGLEERRQRADGWDLLQQMTNIPPQWR</sequence>